<reference evidence="1" key="1">
    <citation type="journal article" date="2019" name="Environ. Microbiol.">
        <title>Fungal ecological strategies reflected in gene transcription - a case study of two litter decomposers.</title>
        <authorList>
            <person name="Barbi F."/>
            <person name="Kohler A."/>
            <person name="Barry K."/>
            <person name="Baskaran P."/>
            <person name="Daum C."/>
            <person name="Fauchery L."/>
            <person name="Ihrmark K."/>
            <person name="Kuo A."/>
            <person name="LaButti K."/>
            <person name="Lipzen A."/>
            <person name="Morin E."/>
            <person name="Grigoriev I.V."/>
            <person name="Henrissat B."/>
            <person name="Lindahl B."/>
            <person name="Martin F."/>
        </authorList>
    </citation>
    <scope>NUCLEOTIDE SEQUENCE</scope>
    <source>
        <strain evidence="1">JB14</strain>
    </source>
</reference>
<proteinExistence type="predicted"/>
<keyword evidence="2" id="KW-1185">Reference proteome</keyword>
<dbReference type="OrthoDB" id="3033638at2759"/>
<gene>
    <name evidence="1" type="ORF">BT96DRAFT_941037</name>
</gene>
<organism evidence="1 2">
    <name type="scientific">Gymnopus androsaceus JB14</name>
    <dbReference type="NCBI Taxonomy" id="1447944"/>
    <lineage>
        <taxon>Eukaryota</taxon>
        <taxon>Fungi</taxon>
        <taxon>Dikarya</taxon>
        <taxon>Basidiomycota</taxon>
        <taxon>Agaricomycotina</taxon>
        <taxon>Agaricomycetes</taxon>
        <taxon>Agaricomycetidae</taxon>
        <taxon>Agaricales</taxon>
        <taxon>Marasmiineae</taxon>
        <taxon>Omphalotaceae</taxon>
        <taxon>Gymnopus</taxon>
    </lineage>
</organism>
<accession>A0A6A4HIH0</accession>
<sequence length="141" mass="15297">MSYSNFTECITKRYGIVIRNWPLGEFANPSFLSTMAAAQTLWNTWDSNLAHFYRMSNNKYDQWLDQYNNAQGVALQNSSSTGAGDNQEGGGLSEGGGGETSAAGSCRKCSNGLYFCSCYCSGTGSHQCCFELCDDNDHGDG</sequence>
<evidence type="ECO:0000313" key="1">
    <source>
        <dbReference type="EMBL" id="KAE9397321.1"/>
    </source>
</evidence>
<dbReference type="EMBL" id="ML769499">
    <property type="protein sequence ID" value="KAE9397321.1"/>
    <property type="molecule type" value="Genomic_DNA"/>
</dbReference>
<evidence type="ECO:0000313" key="2">
    <source>
        <dbReference type="Proteomes" id="UP000799118"/>
    </source>
</evidence>
<dbReference type="AlphaFoldDB" id="A0A6A4HIH0"/>
<protein>
    <submittedName>
        <fullName evidence="1">Uncharacterized protein</fullName>
    </submittedName>
</protein>
<dbReference type="Proteomes" id="UP000799118">
    <property type="component" value="Unassembled WGS sequence"/>
</dbReference>
<name>A0A6A4HIH0_9AGAR</name>